<gene>
    <name evidence="2" type="ORF">QR98_0075750</name>
</gene>
<dbReference type="AlphaFoldDB" id="A0A132AEQ7"/>
<proteinExistence type="predicted"/>
<feature type="compositionally biased region" description="Basic and acidic residues" evidence="1">
    <location>
        <begin position="14"/>
        <end position="30"/>
    </location>
</feature>
<reference evidence="2 3" key="1">
    <citation type="journal article" date="2015" name="Parasit. Vectors">
        <title>Draft genome of the scabies mite.</title>
        <authorList>
            <person name="Rider S.D.Jr."/>
            <person name="Morgan M.S."/>
            <person name="Arlian L.G."/>
        </authorList>
    </citation>
    <scope>NUCLEOTIDE SEQUENCE [LARGE SCALE GENOMIC DNA]</scope>
    <source>
        <strain evidence="2">Arlian Lab</strain>
    </source>
</reference>
<feature type="region of interest" description="Disordered" evidence="1">
    <location>
        <begin position="1"/>
        <end position="73"/>
    </location>
</feature>
<protein>
    <submittedName>
        <fullName evidence="2">Uncharacterized protein</fullName>
    </submittedName>
</protein>
<evidence type="ECO:0000313" key="2">
    <source>
        <dbReference type="EMBL" id="KPM09045.1"/>
    </source>
</evidence>
<dbReference type="Proteomes" id="UP000616769">
    <property type="component" value="Unassembled WGS sequence"/>
</dbReference>
<organism evidence="2 3">
    <name type="scientific">Sarcoptes scabiei</name>
    <name type="common">Itch mite</name>
    <name type="synonym">Acarus scabiei</name>
    <dbReference type="NCBI Taxonomy" id="52283"/>
    <lineage>
        <taxon>Eukaryota</taxon>
        <taxon>Metazoa</taxon>
        <taxon>Ecdysozoa</taxon>
        <taxon>Arthropoda</taxon>
        <taxon>Chelicerata</taxon>
        <taxon>Arachnida</taxon>
        <taxon>Acari</taxon>
        <taxon>Acariformes</taxon>
        <taxon>Sarcoptiformes</taxon>
        <taxon>Astigmata</taxon>
        <taxon>Psoroptidia</taxon>
        <taxon>Sarcoptoidea</taxon>
        <taxon>Sarcoptidae</taxon>
        <taxon>Sarcoptinae</taxon>
        <taxon>Sarcoptes</taxon>
    </lineage>
</organism>
<comment type="caution">
    <text evidence="2">The sequence shown here is derived from an EMBL/GenBank/DDBJ whole genome shotgun (WGS) entry which is preliminary data.</text>
</comment>
<name>A0A132AEQ7_SARSC</name>
<sequence>MKTEVKPDDDEDGAKEKSSETKLLSPKEKSPLPIKRYYRHDLVDSIQDSDEENEKFQSGDESTQNDLKRNSTTNNVSINLNFFMKNNFFSE</sequence>
<evidence type="ECO:0000313" key="3">
    <source>
        <dbReference type="Proteomes" id="UP000616769"/>
    </source>
</evidence>
<evidence type="ECO:0000256" key="1">
    <source>
        <dbReference type="SAM" id="MobiDB-lite"/>
    </source>
</evidence>
<dbReference type="OrthoDB" id="10070965at2759"/>
<accession>A0A132AEQ7</accession>
<dbReference type="EMBL" id="JXLN01013056">
    <property type="protein sequence ID" value="KPM09045.1"/>
    <property type="molecule type" value="Genomic_DNA"/>
</dbReference>
<feature type="compositionally biased region" description="Polar residues" evidence="1">
    <location>
        <begin position="59"/>
        <end position="73"/>
    </location>
</feature>
<dbReference type="VEuPathDB" id="VectorBase:SSCA004212"/>